<evidence type="ECO:0000313" key="1">
    <source>
        <dbReference type="EMBL" id="MCI11165.1"/>
    </source>
</evidence>
<dbReference type="InterPro" id="IPR044974">
    <property type="entry name" value="Disease_R_plants"/>
</dbReference>
<dbReference type="EMBL" id="LXQA010079101">
    <property type="protein sequence ID" value="MCI11165.1"/>
    <property type="molecule type" value="Genomic_DNA"/>
</dbReference>
<proteinExistence type="predicted"/>
<dbReference type="PANTHER" id="PTHR11017:SF271">
    <property type="entry name" value="DISEASE RESISTANCE PROTEIN (TIR-NBS-LRR CLASS) FAMILY"/>
    <property type="match status" value="1"/>
</dbReference>
<name>A0A392PJS6_9FABA</name>
<feature type="non-terminal residue" evidence="1">
    <location>
        <position position="126"/>
    </location>
</feature>
<protein>
    <submittedName>
        <fullName evidence="1">TIR-NBS-LRR RCT1 resistance protein</fullName>
    </submittedName>
</protein>
<sequence length="126" mass="14773">MGRQIIYEESPIDPENRSRLWRREEVFDILSKHKGTDGVKGLALEFPRKNTVCLNTKAFKKMNKLRLLQLAGVELDGDFKYLSRDLRWLDWHGFPLTCTPANFQQGSLVAFKLKYSNLKQVWEKSQ</sequence>
<dbReference type="PANTHER" id="PTHR11017">
    <property type="entry name" value="LEUCINE-RICH REPEAT-CONTAINING PROTEIN"/>
    <property type="match status" value="1"/>
</dbReference>
<accession>A0A392PJS6</accession>
<dbReference type="GO" id="GO:0006952">
    <property type="term" value="P:defense response"/>
    <property type="evidence" value="ECO:0007669"/>
    <property type="project" value="InterPro"/>
</dbReference>
<evidence type="ECO:0000313" key="2">
    <source>
        <dbReference type="Proteomes" id="UP000265520"/>
    </source>
</evidence>
<comment type="caution">
    <text evidence="1">The sequence shown here is derived from an EMBL/GenBank/DDBJ whole genome shotgun (WGS) entry which is preliminary data.</text>
</comment>
<organism evidence="1 2">
    <name type="scientific">Trifolium medium</name>
    <dbReference type="NCBI Taxonomy" id="97028"/>
    <lineage>
        <taxon>Eukaryota</taxon>
        <taxon>Viridiplantae</taxon>
        <taxon>Streptophyta</taxon>
        <taxon>Embryophyta</taxon>
        <taxon>Tracheophyta</taxon>
        <taxon>Spermatophyta</taxon>
        <taxon>Magnoliopsida</taxon>
        <taxon>eudicotyledons</taxon>
        <taxon>Gunneridae</taxon>
        <taxon>Pentapetalae</taxon>
        <taxon>rosids</taxon>
        <taxon>fabids</taxon>
        <taxon>Fabales</taxon>
        <taxon>Fabaceae</taxon>
        <taxon>Papilionoideae</taxon>
        <taxon>50 kb inversion clade</taxon>
        <taxon>NPAAA clade</taxon>
        <taxon>Hologalegina</taxon>
        <taxon>IRL clade</taxon>
        <taxon>Trifolieae</taxon>
        <taxon>Trifolium</taxon>
    </lineage>
</organism>
<keyword evidence="2" id="KW-1185">Reference proteome</keyword>
<dbReference type="Proteomes" id="UP000265520">
    <property type="component" value="Unassembled WGS sequence"/>
</dbReference>
<reference evidence="1 2" key="1">
    <citation type="journal article" date="2018" name="Front. Plant Sci.">
        <title>Red Clover (Trifolium pratense) and Zigzag Clover (T. medium) - A Picture of Genomic Similarities and Differences.</title>
        <authorList>
            <person name="Dluhosova J."/>
            <person name="Istvanek J."/>
            <person name="Nedelnik J."/>
            <person name="Repkova J."/>
        </authorList>
    </citation>
    <scope>NUCLEOTIDE SEQUENCE [LARGE SCALE GENOMIC DNA]</scope>
    <source>
        <strain evidence="2">cv. 10/8</strain>
        <tissue evidence="1">Leaf</tissue>
    </source>
</reference>
<dbReference type="AlphaFoldDB" id="A0A392PJS6"/>